<name>A0A291P3H5_9GAMM</name>
<evidence type="ECO:0000313" key="3">
    <source>
        <dbReference type="Proteomes" id="UP000219993"/>
    </source>
</evidence>
<keyword evidence="3" id="KW-1185">Reference proteome</keyword>
<sequence>MPAILVSILSGFATFLVGSLMARVAGLVVFTTIGAVVISGLLSQASSFLGQSGQVLWFIQLAGFDVGLSSIGSALLLRATMNAWSLKPSAAITGGK</sequence>
<keyword evidence="1" id="KW-0812">Transmembrane</keyword>
<keyword evidence="1" id="KW-0472">Membrane</keyword>
<feature type="transmembrane region" description="Helical" evidence="1">
    <location>
        <begin position="20"/>
        <end position="43"/>
    </location>
</feature>
<dbReference type="Proteomes" id="UP000219993">
    <property type="component" value="Chromosome"/>
</dbReference>
<dbReference type="RefSeq" id="WP_097787969.1">
    <property type="nucleotide sequence ID" value="NZ_BAAADT010000015.1"/>
</dbReference>
<evidence type="ECO:0000313" key="2">
    <source>
        <dbReference type="EMBL" id="ATJ81422.1"/>
    </source>
</evidence>
<protein>
    <submittedName>
        <fullName evidence="2">Uncharacterized protein</fullName>
    </submittedName>
</protein>
<evidence type="ECO:0000256" key="1">
    <source>
        <dbReference type="SAM" id="Phobius"/>
    </source>
</evidence>
<dbReference type="EMBL" id="CP021435">
    <property type="protein sequence ID" value="ATJ81422.1"/>
    <property type="molecule type" value="Genomic_DNA"/>
</dbReference>
<accession>A0A291P3H5</accession>
<gene>
    <name evidence="2" type="ORF">BEI_0435</name>
</gene>
<dbReference type="KEGG" id="hbe:BEI_0435"/>
<proteinExistence type="predicted"/>
<dbReference type="AlphaFoldDB" id="A0A291P3H5"/>
<keyword evidence="1" id="KW-1133">Transmembrane helix</keyword>
<reference evidence="2 3" key="1">
    <citation type="journal article" date="2017" name="Sci. Rep.">
        <title>Revealing the Saline Adaptation Strategies of the Halophilic Bacterium Halomonas beimenensis through High-throughput Omics and Transposon Mutagenesis Approaches.</title>
        <authorList>
            <person name="Chen Y.H."/>
            <person name="Lin S.S."/>
            <person name="Shyu Y.T."/>
        </authorList>
    </citation>
    <scope>NUCLEOTIDE SEQUENCE [LARGE SCALE GENOMIC DNA]</scope>
    <source>
        <strain evidence="2 3">NTU-111</strain>
    </source>
</reference>
<organism evidence="2 3">
    <name type="scientific">Halomonas beimenensis</name>
    <dbReference type="NCBI Taxonomy" id="475662"/>
    <lineage>
        <taxon>Bacteria</taxon>
        <taxon>Pseudomonadati</taxon>
        <taxon>Pseudomonadota</taxon>
        <taxon>Gammaproteobacteria</taxon>
        <taxon>Oceanospirillales</taxon>
        <taxon>Halomonadaceae</taxon>
        <taxon>Halomonas</taxon>
    </lineage>
</organism>
<dbReference type="OrthoDB" id="6172812at2"/>
<feature type="transmembrane region" description="Helical" evidence="1">
    <location>
        <begin position="55"/>
        <end position="77"/>
    </location>
</feature>